<dbReference type="Proteomes" id="UP000186785">
    <property type="component" value="Unassembled WGS sequence"/>
</dbReference>
<evidence type="ECO:0000313" key="3">
    <source>
        <dbReference type="Proteomes" id="UP000186785"/>
    </source>
</evidence>
<reference evidence="2 3" key="1">
    <citation type="submission" date="2016-11" db="EMBL/GenBank/DDBJ databases">
        <title>Actinomyces gypaetusis sp. nov. isolated from the vulture Gypaetus barbatus in Qinghai Tibet Plateau China.</title>
        <authorList>
            <person name="Meng X."/>
        </authorList>
    </citation>
    <scope>NUCLEOTIDE SEQUENCE [LARGE SCALE GENOMIC DNA]</scope>
    <source>
        <strain evidence="2 3">VUL4_2</strain>
    </source>
</reference>
<dbReference type="RefSeq" id="WP_073709769.1">
    <property type="nucleotide sequence ID" value="NZ_MQSU01000004.1"/>
</dbReference>
<dbReference type="PANTHER" id="PTHR33744:SF7">
    <property type="entry name" value="PUCR FAMILY TRANSCRIPTIONAL REGULATOR"/>
    <property type="match status" value="1"/>
</dbReference>
<dbReference type="InterPro" id="IPR051448">
    <property type="entry name" value="CdaR-like_regulators"/>
</dbReference>
<dbReference type="EMBL" id="MQSV01000006">
    <property type="protein sequence ID" value="OKL46173.1"/>
    <property type="molecule type" value="Genomic_DNA"/>
</dbReference>
<keyword evidence="3" id="KW-1185">Reference proteome</keyword>
<protein>
    <recommendedName>
        <fullName evidence="1">PucR C-terminal helix-turn-helix domain-containing protein</fullName>
    </recommendedName>
</protein>
<sequence>MTLRPEIGEILAPQISPLAQRLYRECTTAKTWIGRAFNDDGPLVVRLTQIVLQGYCQALLNDQERLDLSAFRAAINQALQELLVGRSREEFIAYLRATAEQFLPMFGTQLSSAQRECLTHTHLAYTRDLAFWAADYAVRTGARGSIQDEEAQNIAVQALLAGRQTAADKLADLGWGQLGTIVVAHGEGLVLPEQSAAVRRRLASQSIKWQWYSQDQHYLLMLGAEQPILERMTELVHEIAKLLEKPMVMTNTESGLASLIPLMESLKLASHGRTANPQVEQVTSVEELLPEIICLSGAEVASPYLERFLAPMENLDEEYVQTLRAYLSAGADPKLAAKLLYVHANTVRYRITKISKLTGWDLGNPRFNFCLQVALSAQQLGAEGN</sequence>
<dbReference type="PANTHER" id="PTHR33744">
    <property type="entry name" value="CARBOHYDRATE DIACID REGULATOR"/>
    <property type="match status" value="1"/>
</dbReference>
<evidence type="ECO:0000259" key="1">
    <source>
        <dbReference type="Pfam" id="PF13556"/>
    </source>
</evidence>
<dbReference type="Pfam" id="PF13556">
    <property type="entry name" value="HTH_30"/>
    <property type="match status" value="1"/>
</dbReference>
<name>A0A1Q5PJQ9_9ACTO</name>
<dbReference type="STRING" id="1921764.BSR28_07235"/>
<feature type="domain" description="PucR C-terminal helix-turn-helix" evidence="1">
    <location>
        <begin position="320"/>
        <end position="376"/>
    </location>
</feature>
<evidence type="ECO:0000313" key="2">
    <source>
        <dbReference type="EMBL" id="OKL46173.1"/>
    </source>
</evidence>
<dbReference type="OrthoDB" id="3246591at2"/>
<accession>A0A1Q5PJQ9</accession>
<dbReference type="InterPro" id="IPR042070">
    <property type="entry name" value="PucR_C-HTH_sf"/>
</dbReference>
<dbReference type="AlphaFoldDB" id="A0A1Q5PJQ9"/>
<dbReference type="Gene3D" id="1.10.10.2840">
    <property type="entry name" value="PucR C-terminal helix-turn-helix domain"/>
    <property type="match status" value="1"/>
</dbReference>
<gene>
    <name evidence="2" type="ORF">BSR29_07940</name>
</gene>
<dbReference type="InterPro" id="IPR025736">
    <property type="entry name" value="PucR_C-HTH_dom"/>
</dbReference>
<proteinExistence type="predicted"/>
<organism evidence="2 3">
    <name type="scientific">Boudabousia liubingyangii</name>
    <dbReference type="NCBI Taxonomy" id="1921764"/>
    <lineage>
        <taxon>Bacteria</taxon>
        <taxon>Bacillati</taxon>
        <taxon>Actinomycetota</taxon>
        <taxon>Actinomycetes</taxon>
        <taxon>Actinomycetales</taxon>
        <taxon>Actinomycetaceae</taxon>
        <taxon>Boudabousia</taxon>
    </lineage>
</organism>
<comment type="caution">
    <text evidence="2">The sequence shown here is derived from an EMBL/GenBank/DDBJ whole genome shotgun (WGS) entry which is preliminary data.</text>
</comment>